<reference evidence="2 3" key="1">
    <citation type="submission" date="2016-07" db="EMBL/GenBank/DDBJ databases">
        <title>Pervasive Adenine N6-methylation of Active Genes in Fungi.</title>
        <authorList>
            <consortium name="DOE Joint Genome Institute"/>
            <person name="Mondo S.J."/>
            <person name="Dannebaum R.O."/>
            <person name="Kuo R.C."/>
            <person name="Labutti K."/>
            <person name="Haridas S."/>
            <person name="Kuo A."/>
            <person name="Salamov A."/>
            <person name="Ahrendt S.R."/>
            <person name="Lipzen A."/>
            <person name="Sullivan W."/>
            <person name="Andreopoulos W.B."/>
            <person name="Clum A."/>
            <person name="Lindquist E."/>
            <person name="Daum C."/>
            <person name="Ramamoorthy G.K."/>
            <person name="Gryganskyi A."/>
            <person name="Culley D."/>
            <person name="Magnuson J.K."/>
            <person name="James T.Y."/>
            <person name="O'Malley M.A."/>
            <person name="Stajich J.E."/>
            <person name="Spatafora J.W."/>
            <person name="Visel A."/>
            <person name="Grigoriev I.V."/>
        </authorList>
    </citation>
    <scope>NUCLEOTIDE SEQUENCE [LARGE SCALE GENOMIC DNA]</scope>
    <source>
        <strain evidence="2 3">JEL800</strain>
    </source>
</reference>
<dbReference type="AlphaFoldDB" id="A0A1Y2C8B2"/>
<feature type="region of interest" description="Disordered" evidence="1">
    <location>
        <begin position="41"/>
        <end position="69"/>
    </location>
</feature>
<comment type="caution">
    <text evidence="2">The sequence shown here is derived from an EMBL/GenBank/DDBJ whole genome shotgun (WGS) entry which is preliminary data.</text>
</comment>
<dbReference type="EMBL" id="MCGO01000025">
    <property type="protein sequence ID" value="ORY43271.1"/>
    <property type="molecule type" value="Genomic_DNA"/>
</dbReference>
<evidence type="ECO:0000313" key="3">
    <source>
        <dbReference type="Proteomes" id="UP000193642"/>
    </source>
</evidence>
<sequence>MPSSITNLPPELLLQILLYLQPHYTPTNTAFNIPAGTRHQTFTLTHPSNTSTTPHNYNPPPQPHLHPRPEKPRFHETIHTTKGTHHPTHTIPVLLAFGAVSRVFRTASNLHPFWTLWRWHHLLPLPTTGNTPLPRKFLARMRRDKARAGRIVKGFWFVFGKGGWSVGVEDLGRVVGAGRVGGGGVERVYLDAGWDVVSDVGVLKVLSVLMGSGVEGLGGGGGGGLKELSVIGRGGVGGSVLHGMTSASLRGFLGCRLVRLRVTGYGVNSFSMKALGEVVEGCKERLRELCVVGGVRGGLDLSSLGRSVGNKLKVLSVGFSFVGMREAGDYDEESVYGMAESQMVGWVPVVLGNLSAFTELESLSFSDKGEWNSNRVLEDFPVHILRRLLDSAGPATQGSAVVESMSDRNYRCILRV</sequence>
<evidence type="ECO:0008006" key="4">
    <source>
        <dbReference type="Google" id="ProtNLM"/>
    </source>
</evidence>
<evidence type="ECO:0000313" key="2">
    <source>
        <dbReference type="EMBL" id="ORY43271.1"/>
    </source>
</evidence>
<accession>A0A1Y2C8B2</accession>
<name>A0A1Y2C8B2_9FUNG</name>
<gene>
    <name evidence="2" type="ORF">BCR33DRAFT_766523</name>
</gene>
<evidence type="ECO:0000256" key="1">
    <source>
        <dbReference type="SAM" id="MobiDB-lite"/>
    </source>
</evidence>
<organism evidence="2 3">
    <name type="scientific">Rhizoclosmatium globosum</name>
    <dbReference type="NCBI Taxonomy" id="329046"/>
    <lineage>
        <taxon>Eukaryota</taxon>
        <taxon>Fungi</taxon>
        <taxon>Fungi incertae sedis</taxon>
        <taxon>Chytridiomycota</taxon>
        <taxon>Chytridiomycota incertae sedis</taxon>
        <taxon>Chytridiomycetes</taxon>
        <taxon>Chytridiales</taxon>
        <taxon>Chytriomycetaceae</taxon>
        <taxon>Rhizoclosmatium</taxon>
    </lineage>
</organism>
<dbReference type="OrthoDB" id="2111480at2759"/>
<feature type="compositionally biased region" description="Polar residues" evidence="1">
    <location>
        <begin position="41"/>
        <end position="53"/>
    </location>
</feature>
<keyword evidence="3" id="KW-1185">Reference proteome</keyword>
<dbReference type="Proteomes" id="UP000193642">
    <property type="component" value="Unassembled WGS sequence"/>
</dbReference>
<proteinExistence type="predicted"/>
<protein>
    <recommendedName>
        <fullName evidence="4">F-box domain-containing protein</fullName>
    </recommendedName>
</protein>